<evidence type="ECO:0000313" key="2">
    <source>
        <dbReference type="Proteomes" id="UP000614460"/>
    </source>
</evidence>
<reference evidence="1" key="1">
    <citation type="journal article" date="2014" name="Int. J. Syst. Evol. Microbiol.">
        <title>Complete genome sequence of Corynebacterium casei LMG S-19264T (=DSM 44701T), isolated from a smear-ripened cheese.</title>
        <authorList>
            <consortium name="US DOE Joint Genome Institute (JGI-PGF)"/>
            <person name="Walter F."/>
            <person name="Albersmeier A."/>
            <person name="Kalinowski J."/>
            <person name="Ruckert C."/>
        </authorList>
    </citation>
    <scope>NUCLEOTIDE SEQUENCE</scope>
    <source>
        <strain evidence="1">CGMCC 1.15966</strain>
    </source>
</reference>
<reference evidence="1" key="2">
    <citation type="submission" date="2020-09" db="EMBL/GenBank/DDBJ databases">
        <authorList>
            <person name="Sun Q."/>
            <person name="Zhou Y."/>
        </authorList>
    </citation>
    <scope>NUCLEOTIDE SEQUENCE</scope>
    <source>
        <strain evidence="1">CGMCC 1.15966</strain>
    </source>
</reference>
<proteinExistence type="predicted"/>
<sequence>MGLGFSACKKIPDGNLSNIIRYEELPIEVPQGRDFVSTAINPEGSTKPLKIKMLNVYDRETGKDVTDLFTKTYKHKVWKALYDPKVDTTLAMIEAKRIDTMIRPINVNPVSGQLEANYTSVNLPIGKYKFDLEIGNAVETRVYKGIGEFDLVEAPFFVIDAVRSTVAMKVGAETTTKSIPSTSEHQVTKRISEEGNKVIVRIVDKNGTPFNPKAGEIARRPNSGTQGGFLQTMQDYSIETQLFDDRMEFTYGVVPFPLNSLGNGFNYYYRIPAPYVQFDDSLELPYNTYSCNARFNFRTFAPGTYQIDVIVPMVKRVPKK</sequence>
<dbReference type="AlphaFoldDB" id="A0A8H9KWD5"/>
<protein>
    <recommendedName>
        <fullName evidence="3">DUF5007 domain-containing protein</fullName>
    </recommendedName>
</protein>
<evidence type="ECO:0008006" key="3">
    <source>
        <dbReference type="Google" id="ProtNLM"/>
    </source>
</evidence>
<keyword evidence="2" id="KW-1185">Reference proteome</keyword>
<dbReference type="EMBL" id="BMKM01000001">
    <property type="protein sequence ID" value="GGE10976.1"/>
    <property type="molecule type" value="Genomic_DNA"/>
</dbReference>
<evidence type="ECO:0000313" key="1">
    <source>
        <dbReference type="EMBL" id="GGE10976.1"/>
    </source>
</evidence>
<name>A0A8H9KWD5_9SPHI</name>
<dbReference type="Proteomes" id="UP000614460">
    <property type="component" value="Unassembled WGS sequence"/>
</dbReference>
<gene>
    <name evidence="1" type="ORF">GCM10011516_05900</name>
</gene>
<comment type="caution">
    <text evidence="1">The sequence shown here is derived from an EMBL/GenBank/DDBJ whole genome shotgun (WGS) entry which is preliminary data.</text>
</comment>
<accession>A0A8H9KWD5</accession>
<organism evidence="1 2">
    <name type="scientific">Sphingobacterium cellulitidis</name>
    <dbReference type="NCBI Taxonomy" id="1768011"/>
    <lineage>
        <taxon>Bacteria</taxon>
        <taxon>Pseudomonadati</taxon>
        <taxon>Bacteroidota</taxon>
        <taxon>Sphingobacteriia</taxon>
        <taxon>Sphingobacteriales</taxon>
        <taxon>Sphingobacteriaceae</taxon>
        <taxon>Sphingobacterium</taxon>
    </lineage>
</organism>